<dbReference type="Proteomes" id="UP000505210">
    <property type="component" value="Chromosome"/>
</dbReference>
<keyword evidence="2" id="KW-0732">Signal</keyword>
<dbReference type="EMBL" id="CP053661">
    <property type="protein sequence ID" value="QKD84173.1"/>
    <property type="molecule type" value="Genomic_DNA"/>
</dbReference>
<dbReference type="InterPro" id="IPR036188">
    <property type="entry name" value="FAD/NAD-bd_sf"/>
</dbReference>
<accession>A0A6M8BMZ2</accession>
<dbReference type="GO" id="GO:0008734">
    <property type="term" value="F:L-aspartate oxidase activity"/>
    <property type="evidence" value="ECO:0007669"/>
    <property type="project" value="InterPro"/>
</dbReference>
<dbReference type="PANTHER" id="PTHR42716:SF1">
    <property type="entry name" value="SLL0471 PROTEIN"/>
    <property type="match status" value="1"/>
</dbReference>
<dbReference type="Gene3D" id="3.50.50.60">
    <property type="entry name" value="FAD/NAD(P)-binding domain"/>
    <property type="match status" value="1"/>
</dbReference>
<dbReference type="GO" id="GO:0009435">
    <property type="term" value="P:NAD+ biosynthetic process"/>
    <property type="evidence" value="ECO:0007669"/>
    <property type="project" value="InterPro"/>
</dbReference>
<evidence type="ECO:0000256" key="1">
    <source>
        <dbReference type="SAM" id="MobiDB-lite"/>
    </source>
</evidence>
<evidence type="ECO:0000313" key="3">
    <source>
        <dbReference type="EMBL" id="QKD84173.1"/>
    </source>
</evidence>
<dbReference type="Pfam" id="PF12831">
    <property type="entry name" value="FAD_oxidored"/>
    <property type="match status" value="2"/>
</dbReference>
<dbReference type="KEGG" id="theu:HPC62_20120"/>
<evidence type="ECO:0000313" key="4">
    <source>
        <dbReference type="Proteomes" id="UP000505210"/>
    </source>
</evidence>
<dbReference type="InterPro" id="IPR005288">
    <property type="entry name" value="NadB"/>
</dbReference>
<dbReference type="AlphaFoldDB" id="A0A6M8BMZ2"/>
<dbReference type="SUPFAM" id="SSF51905">
    <property type="entry name" value="FAD/NAD(P)-binding domain"/>
    <property type="match status" value="2"/>
</dbReference>
<feature type="chain" id="PRO_5026980528" evidence="2">
    <location>
        <begin position="27"/>
        <end position="676"/>
    </location>
</feature>
<name>A0A6M8BMZ2_9CYAN</name>
<organism evidence="3 4">
    <name type="scientific">Thermoleptolyngbya sichuanensis A183</name>
    <dbReference type="NCBI Taxonomy" id="2737172"/>
    <lineage>
        <taxon>Bacteria</taxon>
        <taxon>Bacillati</taxon>
        <taxon>Cyanobacteriota</taxon>
        <taxon>Cyanophyceae</taxon>
        <taxon>Oculatellales</taxon>
        <taxon>Oculatellaceae</taxon>
        <taxon>Thermoleptolyngbya</taxon>
        <taxon>Thermoleptolyngbya sichuanensis</taxon>
    </lineage>
</organism>
<feature type="region of interest" description="Disordered" evidence="1">
    <location>
        <begin position="41"/>
        <end position="105"/>
    </location>
</feature>
<dbReference type="RefSeq" id="WP_172358224.1">
    <property type="nucleotide sequence ID" value="NZ_CP053661.1"/>
</dbReference>
<dbReference type="PANTHER" id="PTHR42716">
    <property type="entry name" value="L-ASPARTATE OXIDASE"/>
    <property type="match status" value="1"/>
</dbReference>
<feature type="signal peptide" evidence="2">
    <location>
        <begin position="1"/>
        <end position="26"/>
    </location>
</feature>
<reference evidence="3 4" key="1">
    <citation type="submission" date="2020-05" db="EMBL/GenBank/DDBJ databases">
        <title>Complete genome sequence of of a novel Thermoleptolyngbya strain isolated from hot springs of Ganzi, Sichuan China.</title>
        <authorList>
            <person name="Tang J."/>
            <person name="Daroch M."/>
            <person name="Li L."/>
            <person name="Waleron K."/>
            <person name="Waleron M."/>
            <person name="Waleron M."/>
        </authorList>
    </citation>
    <scope>NUCLEOTIDE SEQUENCE [LARGE SCALE GENOMIC DNA]</scope>
    <source>
        <strain evidence="3 4">PKUAC-SCTA183</strain>
    </source>
</reference>
<evidence type="ECO:0000256" key="2">
    <source>
        <dbReference type="SAM" id="SignalP"/>
    </source>
</evidence>
<gene>
    <name evidence="3" type="ORF">HPC62_20120</name>
</gene>
<sequence length="676" mass="74579">MKRFFFSRRLAWIIPVASLLAGASSAVLVSTIEQYTQAETTDGKLSAAEPSFAQDSVPDAETVNPNDGAENAQTLNSSEQSDPTKSGSDNSFLLPNGRPSLSPLPAPAETWECEVAVVGGSLGGVAAASHAMRTGAKTCLIELTPWMGGQISSQGVSAVDESRNMLERNNFSPSWQSFKDFILQQPVTLPAWTGITAPLTVAQINSCWVGRLCFPPQVGAVVSQEWLKRAAQYSTSSKWSAFTAFKGAEFDETGRFITAIYAVRRSPRESGYVPQGRPSVELATWYAWEEDATFRKTPIKLQPPPGKRMIVIDATDTGEVVGWAKVPLRIGSDSRNTTGETNAADFDNPECTQAFTFPFAMGIRADGGQSIKTLEYVQSFYPRAEHMRVYTLEGVPMFHGRSFFNYRRIVSLNRSDPFFGSPVLNDITLVNWTQGNDWNWMNPPLILTPEKLMQTGQYQNWMGGVSLRSMRHAENHALMFAHWLLEQPPDPALPLAYLAGADSPMGTVSGLSMLPYIREGRRILGRSAYGQTEFMLREADLREDMEGRDFRATAVGVTHYDIDIHGCRYRNWEPTGEAVKASVKEYYIRPVQIPLESLIPQGVENLLVGGKAIAATHIATAMTRVHHGEWTIGSAAGVTAGWLVDQPDLQPAQIVPQGKMPQLQQYMIEQGLRLDW</sequence>
<proteinExistence type="predicted"/>
<keyword evidence="4" id="KW-1185">Reference proteome</keyword>
<protein>
    <submittedName>
        <fullName evidence="3">FAD-dependent oxidoreductase</fullName>
    </submittedName>
</protein>
<feature type="compositionally biased region" description="Polar residues" evidence="1">
    <location>
        <begin position="71"/>
        <end position="93"/>
    </location>
</feature>